<keyword evidence="4" id="KW-1185">Reference proteome</keyword>
<dbReference type="Proteomes" id="UP001178507">
    <property type="component" value="Unassembled WGS sequence"/>
</dbReference>
<evidence type="ECO:0000256" key="1">
    <source>
        <dbReference type="SAM" id="MobiDB-lite"/>
    </source>
</evidence>
<comment type="caution">
    <text evidence="3">The sequence shown here is derived from an EMBL/GenBank/DDBJ whole genome shotgun (WGS) entry which is preliminary data.</text>
</comment>
<organism evidence="3 4">
    <name type="scientific">Effrenium voratum</name>
    <dbReference type="NCBI Taxonomy" id="2562239"/>
    <lineage>
        <taxon>Eukaryota</taxon>
        <taxon>Sar</taxon>
        <taxon>Alveolata</taxon>
        <taxon>Dinophyceae</taxon>
        <taxon>Suessiales</taxon>
        <taxon>Symbiodiniaceae</taxon>
        <taxon>Effrenium</taxon>
    </lineage>
</organism>
<dbReference type="PROSITE" id="PS00092">
    <property type="entry name" value="N6_MTASE"/>
    <property type="match status" value="1"/>
</dbReference>
<dbReference type="Gene3D" id="3.40.50.2000">
    <property type="entry name" value="Glycogen Phosphorylase B"/>
    <property type="match status" value="1"/>
</dbReference>
<evidence type="ECO:0000259" key="2">
    <source>
        <dbReference type="Pfam" id="PF05057"/>
    </source>
</evidence>
<dbReference type="GO" id="GO:0032259">
    <property type="term" value="P:methylation"/>
    <property type="evidence" value="ECO:0007669"/>
    <property type="project" value="InterPro"/>
</dbReference>
<proteinExistence type="predicted"/>
<dbReference type="InterPro" id="IPR029058">
    <property type="entry name" value="AB_hydrolase_fold"/>
</dbReference>
<dbReference type="GO" id="GO:0003676">
    <property type="term" value="F:nucleic acid binding"/>
    <property type="evidence" value="ECO:0007669"/>
    <property type="project" value="InterPro"/>
</dbReference>
<dbReference type="PANTHER" id="PTHR39444:SF3">
    <property type="entry name" value="SITE-SPECIFIC DNA-METHYLTRANSFERASE (ADENINE-SPECIFIC)"/>
    <property type="match status" value="1"/>
</dbReference>
<dbReference type="EMBL" id="CAUJNA010002446">
    <property type="protein sequence ID" value="CAJ1392973.1"/>
    <property type="molecule type" value="Genomic_DNA"/>
</dbReference>
<dbReference type="Pfam" id="PF05057">
    <property type="entry name" value="DUF676"/>
    <property type="match status" value="1"/>
</dbReference>
<dbReference type="InterPro" id="IPR007751">
    <property type="entry name" value="DUF676_lipase-like"/>
</dbReference>
<reference evidence="3" key="1">
    <citation type="submission" date="2023-08" db="EMBL/GenBank/DDBJ databases">
        <authorList>
            <person name="Chen Y."/>
            <person name="Shah S."/>
            <person name="Dougan E. K."/>
            <person name="Thang M."/>
            <person name="Chan C."/>
        </authorList>
    </citation>
    <scope>NUCLEOTIDE SEQUENCE</scope>
</reference>
<dbReference type="InterPro" id="IPR002052">
    <property type="entry name" value="DNA_methylase_N6_adenine_CS"/>
</dbReference>
<dbReference type="Gene3D" id="3.40.50.1820">
    <property type="entry name" value="alpha/beta hydrolase"/>
    <property type="match status" value="1"/>
</dbReference>
<feature type="domain" description="DUF676" evidence="2">
    <location>
        <begin position="540"/>
        <end position="736"/>
    </location>
</feature>
<gene>
    <name evidence="3" type="ORF">EVOR1521_LOCUS17932</name>
</gene>
<evidence type="ECO:0000313" key="3">
    <source>
        <dbReference type="EMBL" id="CAJ1392973.1"/>
    </source>
</evidence>
<dbReference type="PANTHER" id="PTHR39444">
    <property type="entry name" value="SITE-SPECIFIC DNA-METHYLTRANSFERASE (ADENINE-SPECIFIC)"/>
    <property type="match status" value="1"/>
</dbReference>
<dbReference type="SUPFAM" id="SSF53474">
    <property type="entry name" value="alpha/beta-Hydrolases"/>
    <property type="match status" value="1"/>
</dbReference>
<protein>
    <recommendedName>
        <fullName evidence="2">DUF676 domain-containing protein</fullName>
    </recommendedName>
</protein>
<sequence>MGPRLPARNQATARQARKKKKQELETFAFEPDEEDHCETPGSAYKHIVHLLREIAQAEFPEDHWRVASKKIRIYDPYYCQGGVKSRLARLGFENVYNENEDFYKVCAQEQVPGFDVLVTNPPFSADEHFAVALDFAIRKQKPWFMILPVHLVFRSLFVKATEDLPCRPFFLAPPKKYKFRTPAPLPPPKLDKVPCEVRSVPRAPETPIVSGAPGSLVQLPYEEAVAHIEQDLLAALRCADSGSYPLLGACEPGELLGFYQEVVQRGSTRDTWDAVMYQRISNSYAARRPELIWLDDKVAQVQRVSELLDCGVLHLPLLAHAAAENGESVEKMQKTLLEVAMNEPVVVKPRHGANSCFVSLWPHPGEIGEQQLLRSIEVAMEGEDHSWEKECWQLSQVPRGAIVQPMYAIAVSGHGPRSRSAPMELKVQVFFGRVVGATLNTHPQPLWVAWNGVIQLWDSQELIARGQVRCKSLDRCYGRTLPPELLWQLQALRTVVDHSASAAGGGAALGTSGHFECSSTTGDPVAPPKAILEDHEQGDGWHLIILVSGYWSNIKDGSLMQVATSLCEASFGAPDRSLIVVLDSNLDLHKSVEHFNLQAERAGQEVLDLLDANARQNRSFAGYSLVGHSLGGLVARSLATQLAEQRPALLPRTYISIFTPHLGLQGFVAEKVLPAFLAVARRFDAGGAADLMEEDIIKSALVSISAQKHREALERFQKRVLYASTSDWLVDFGSAAMTSASGPDDMADDDEEPESTAVEQEYEYPLLRLREAPAPKPVKCLDNTVRCAVLRMLAPVKFRRIVVEWGLFEPEKHSNKAMSFAEQMELHRHMATELGSAFALPRGARCAQDYCARGLECRQGRCQAKLLTSAACGASEECQKVGRQLNRIINATTLIVTSSGGGGHLVAARNLYEGIVQEAQASYASAQRLLADHRTLFTAATGEQLEATLRQMQMGKPPVETIDMMKSGCTDILGISMGDFMSKQWDSRQRAGDIEGLKKLVAKQPWTQFLFGSQCSTYIKKVLRGNNLQGLPVTRLYSTQPLLIASLLEAASKASKGRTDPVVVDLFMTDLPTNEAVHFFAALQSIKPKLDSEWKGKLILHSLPPAGMDASDVSGGQAEMERLSGVPREQISLEKFMPINSAFTKDSGLPAPGKDVAMRFKAQLPLEEEFLAELGNPLLVGDEDEVVLVMLGSQPTASAVKGYAEQSLELPEPAKGTRYVFLACGKPSVEAYANLYSDLVLLARGVAPGSRTVLVPFTGQDAKKLLGRADISVTRSGGMTAGELLALRKRETDRKQALLHVEPLTQSATEVLAQSLGDNEDDEQSFTDAALEGMVPWEAGNARYLIATTGAKVVTPKIFASAVQNRSVLPFEPDWKLFLHLLGFGNDIIAYTQRQWNLGCKALACSPGIKDRPVRRMELPGGRKCQRALRRLGGDAPKTFGYTADVLSDLTSDPLAAFGLGDALAAKNRLGRVPNGFQCDGTLTVLRRRPSSRGAKFLKLHKLVDKAAQTAATACGFVFAHVEEGAAAPEIELVSKSEPRDSFFPVAPEIEPVSKSEPRLDELRVDWLLGDAKWGPRIGELTYVGAGSRVTPPLAMRLAKAFAAGHLLRLRRLRLEEWDQVCFYLHPLKGPVKGSRKRVMCVVFVCVCVPFQGEC</sequence>
<accession>A0AA36IU94</accession>
<name>A0AA36IU94_9DINO</name>
<feature type="region of interest" description="Disordered" evidence="1">
    <location>
        <begin position="1"/>
        <end position="22"/>
    </location>
</feature>
<dbReference type="GO" id="GO:0008168">
    <property type="term" value="F:methyltransferase activity"/>
    <property type="evidence" value="ECO:0007669"/>
    <property type="project" value="InterPro"/>
</dbReference>
<evidence type="ECO:0000313" key="4">
    <source>
        <dbReference type="Proteomes" id="UP001178507"/>
    </source>
</evidence>